<dbReference type="EMBL" id="JARBHB010000001">
    <property type="protein sequence ID" value="KAJ8897048.1"/>
    <property type="molecule type" value="Genomic_DNA"/>
</dbReference>
<proteinExistence type="predicted"/>
<accession>A0ABQ9IK19</accession>
<comment type="caution">
    <text evidence="1">The sequence shown here is derived from an EMBL/GenBank/DDBJ whole genome shotgun (WGS) entry which is preliminary data.</text>
</comment>
<protein>
    <submittedName>
        <fullName evidence="1">Uncharacterized protein</fullName>
    </submittedName>
</protein>
<dbReference type="Proteomes" id="UP001159363">
    <property type="component" value="Chromosome 1"/>
</dbReference>
<reference evidence="1 2" key="1">
    <citation type="submission" date="2023-02" db="EMBL/GenBank/DDBJ databases">
        <title>LHISI_Scaffold_Assembly.</title>
        <authorList>
            <person name="Stuart O.P."/>
            <person name="Cleave R."/>
            <person name="Magrath M.J.L."/>
            <person name="Mikheyev A.S."/>
        </authorList>
    </citation>
    <scope>NUCLEOTIDE SEQUENCE [LARGE SCALE GENOMIC DNA]</scope>
    <source>
        <strain evidence="1">Daus_M_001</strain>
        <tissue evidence="1">Leg muscle</tissue>
    </source>
</reference>
<gene>
    <name evidence="1" type="ORF">PR048_002394</name>
</gene>
<keyword evidence="2" id="KW-1185">Reference proteome</keyword>
<evidence type="ECO:0000313" key="1">
    <source>
        <dbReference type="EMBL" id="KAJ8897048.1"/>
    </source>
</evidence>
<sequence>MGGDIQSTSPLRRIVNKPLKAFDDVIGEKGTLLTHQQNQYHQWIIEAGKNFLLTYHQTSLEPANRVWAQREAQAKENRERSRPIIAVHARHYPCSNHLLNNSLARSSEVTLCRNASATMKKVGVLANASAKRHNTFKKVLGKNASKGICQTCWVERHEGHLQFHGDTLVELCYTLYDFIVGGQQNRI</sequence>
<organism evidence="1 2">
    <name type="scientific">Dryococelus australis</name>
    <dbReference type="NCBI Taxonomy" id="614101"/>
    <lineage>
        <taxon>Eukaryota</taxon>
        <taxon>Metazoa</taxon>
        <taxon>Ecdysozoa</taxon>
        <taxon>Arthropoda</taxon>
        <taxon>Hexapoda</taxon>
        <taxon>Insecta</taxon>
        <taxon>Pterygota</taxon>
        <taxon>Neoptera</taxon>
        <taxon>Polyneoptera</taxon>
        <taxon>Phasmatodea</taxon>
        <taxon>Verophasmatodea</taxon>
        <taxon>Anareolatae</taxon>
        <taxon>Phasmatidae</taxon>
        <taxon>Eurycanthinae</taxon>
        <taxon>Dryococelus</taxon>
    </lineage>
</organism>
<name>A0ABQ9IK19_9NEOP</name>
<evidence type="ECO:0000313" key="2">
    <source>
        <dbReference type="Proteomes" id="UP001159363"/>
    </source>
</evidence>